<protein>
    <recommendedName>
        <fullName evidence="1">BIG2 domain-containing protein</fullName>
    </recommendedName>
</protein>
<dbReference type="Gene3D" id="2.60.40.1080">
    <property type="match status" value="1"/>
</dbReference>
<dbReference type="SMART" id="SM00635">
    <property type="entry name" value="BID_2"/>
    <property type="match status" value="1"/>
</dbReference>
<evidence type="ECO:0000259" key="1">
    <source>
        <dbReference type="SMART" id="SM00635"/>
    </source>
</evidence>
<dbReference type="STRING" id="301302.ERS852420_02133"/>
<dbReference type="Proteomes" id="UP000049979">
    <property type="component" value="Unassembled WGS sequence"/>
</dbReference>
<sequence>MKTNGTRRIVTFMLALVLVFTTVCVGTTEVEAAEKFTTIIAPTQTEQATAGTEVKTPFSLTKSYGFVAQIVTEAPVDMTITVYDSVGNKVQRADNPYQISSSSTSWEYEEGVYYFVDPVPNVDAGDYYYGITFSQSTKYLLYMYQYNGGAKISNANAVVTKGYTKKLSVTGAKVKAWKSKDSKIAKVDKNGKVTGVKAGKTTVYAVTEDGENLTCKVTVKENKFSSVKLSSSDVDYNKCVMEVYKASFDKSGNLVMTARIVNNTTDYITALKDVNIVVKDASGKTIGTYKTSRYNVTVSSYSTKDVKFTLKKSSLKKKKFDLRNATITRKGGAYYYR</sequence>
<keyword evidence="3" id="KW-1185">Reference proteome</keyword>
<dbReference type="EMBL" id="CVRR01000033">
    <property type="protein sequence ID" value="CRL40309.1"/>
    <property type="molecule type" value="Genomic_DNA"/>
</dbReference>
<dbReference type="OrthoDB" id="2680260at2"/>
<dbReference type="NCBIfam" id="TIGR04398">
    <property type="entry name" value="SLAP_DUP"/>
    <property type="match status" value="1"/>
</dbReference>
<evidence type="ECO:0000313" key="3">
    <source>
        <dbReference type="Proteomes" id="UP000049979"/>
    </source>
</evidence>
<dbReference type="Pfam" id="PF02368">
    <property type="entry name" value="Big_2"/>
    <property type="match status" value="1"/>
</dbReference>
<dbReference type="InterPro" id="IPR030910">
    <property type="entry name" value="SLAP_dom"/>
</dbReference>
<gene>
    <name evidence="2" type="ORF">M72_09031</name>
</gene>
<reference evidence="3" key="1">
    <citation type="submission" date="2015-05" db="EMBL/GenBank/DDBJ databases">
        <authorList>
            <consortium name="Pathogen Informatics"/>
        </authorList>
    </citation>
    <scope>NUCLEOTIDE SEQUENCE [LARGE SCALE GENOMIC DNA]</scope>
    <source>
        <strain evidence="3">M72</strain>
    </source>
</reference>
<dbReference type="InterPro" id="IPR003343">
    <property type="entry name" value="Big_2"/>
</dbReference>
<dbReference type="RefSeq" id="WP_055068213.1">
    <property type="nucleotide sequence ID" value="NZ_CP173697.1"/>
</dbReference>
<proteinExistence type="predicted"/>
<dbReference type="AlphaFoldDB" id="A0A0M6WSY2"/>
<organism evidence="2 3">
    <name type="scientific">Roseburia faecis</name>
    <dbReference type="NCBI Taxonomy" id="301302"/>
    <lineage>
        <taxon>Bacteria</taxon>
        <taxon>Bacillati</taxon>
        <taxon>Bacillota</taxon>
        <taxon>Clostridia</taxon>
        <taxon>Lachnospirales</taxon>
        <taxon>Lachnospiraceae</taxon>
        <taxon>Roseburia</taxon>
    </lineage>
</organism>
<dbReference type="InterPro" id="IPR008964">
    <property type="entry name" value="Invasin/intimin_cell_adhesion"/>
</dbReference>
<dbReference type="SUPFAM" id="SSF49373">
    <property type="entry name" value="Invasin/intimin cell-adhesion fragments"/>
    <property type="match status" value="1"/>
</dbReference>
<feature type="domain" description="BIG2" evidence="1">
    <location>
        <begin position="146"/>
        <end position="217"/>
    </location>
</feature>
<evidence type="ECO:0000313" key="2">
    <source>
        <dbReference type="EMBL" id="CRL40309.1"/>
    </source>
</evidence>
<name>A0A0M6WSY2_9FIRM</name>
<accession>A0A0M6WSY2</accession>